<feature type="domain" description="CheB-type methylesterase" evidence="8">
    <location>
        <begin position="174"/>
        <end position="366"/>
    </location>
</feature>
<dbReference type="SUPFAM" id="SSF52738">
    <property type="entry name" value="Methylesterase CheB, C-terminal domain"/>
    <property type="match status" value="1"/>
</dbReference>
<organism evidence="9 10">
    <name type="scientific">Novosphingobium ginsenosidimutans</name>
    <dbReference type="NCBI Taxonomy" id="1176536"/>
    <lineage>
        <taxon>Bacteria</taxon>
        <taxon>Pseudomonadati</taxon>
        <taxon>Pseudomonadota</taxon>
        <taxon>Alphaproteobacteria</taxon>
        <taxon>Sphingomonadales</taxon>
        <taxon>Sphingomonadaceae</taxon>
        <taxon>Novosphingobium</taxon>
    </lineage>
</organism>
<dbReference type="GO" id="GO:0032259">
    <property type="term" value="P:methylation"/>
    <property type="evidence" value="ECO:0007669"/>
    <property type="project" value="UniProtKB-KW"/>
</dbReference>
<dbReference type="OrthoDB" id="9793421at2"/>
<dbReference type="GO" id="GO:0008168">
    <property type="term" value="F:methyltransferase activity"/>
    <property type="evidence" value="ECO:0007669"/>
    <property type="project" value="UniProtKB-KW"/>
</dbReference>
<dbReference type="Gene3D" id="3.40.50.2300">
    <property type="match status" value="1"/>
</dbReference>
<dbReference type="CDD" id="cd17541">
    <property type="entry name" value="REC_CheB-like"/>
    <property type="match status" value="1"/>
</dbReference>
<comment type="catalytic activity">
    <reaction evidence="4">
        <text>[protein]-L-glutamate 5-O-methyl ester + H2O = L-glutamyl-[protein] + methanol + H(+)</text>
        <dbReference type="Rhea" id="RHEA:23236"/>
        <dbReference type="Rhea" id="RHEA-COMP:10208"/>
        <dbReference type="Rhea" id="RHEA-COMP:10311"/>
        <dbReference type="ChEBI" id="CHEBI:15377"/>
        <dbReference type="ChEBI" id="CHEBI:15378"/>
        <dbReference type="ChEBI" id="CHEBI:17790"/>
        <dbReference type="ChEBI" id="CHEBI:29973"/>
        <dbReference type="ChEBI" id="CHEBI:82795"/>
        <dbReference type="EC" id="3.1.1.61"/>
    </reaction>
</comment>
<evidence type="ECO:0000259" key="8">
    <source>
        <dbReference type="PROSITE" id="PS50122"/>
    </source>
</evidence>
<dbReference type="PROSITE" id="PS50110">
    <property type="entry name" value="RESPONSE_REGULATORY"/>
    <property type="match status" value="1"/>
</dbReference>
<dbReference type="EMBL" id="CP042345">
    <property type="protein sequence ID" value="QEA16656.1"/>
    <property type="molecule type" value="Genomic_DNA"/>
</dbReference>
<feature type="domain" description="Response regulatory" evidence="7">
    <location>
        <begin position="24"/>
        <end position="142"/>
    </location>
</feature>
<evidence type="ECO:0000256" key="1">
    <source>
        <dbReference type="ARBA" id="ARBA00022500"/>
    </source>
</evidence>
<dbReference type="InterPro" id="IPR000673">
    <property type="entry name" value="Sig_transdc_resp-reg_Me-estase"/>
</dbReference>
<dbReference type="SUPFAM" id="SSF52172">
    <property type="entry name" value="CheY-like"/>
    <property type="match status" value="1"/>
</dbReference>
<dbReference type="PIRSF" id="PIRSF000876">
    <property type="entry name" value="RR_chemtxs_CheB"/>
    <property type="match status" value="1"/>
</dbReference>
<dbReference type="EC" id="3.1.1.61" evidence="3"/>
<evidence type="ECO:0000256" key="2">
    <source>
        <dbReference type="ARBA" id="ARBA00022801"/>
    </source>
</evidence>
<gene>
    <name evidence="9" type="primary">cheB</name>
    <name evidence="9" type="ORF">FRF71_11220</name>
</gene>
<sequence>MNMFSPRHDPGGTKQEGSDTGAIRVFIIDDSSVVRAIFSRLVGDAPGLELAGTAGSAEEALSQFPNQPIDVVLLDLEMPGMGGMRALPEIIRSSGKARVMVVSSLTGEGAEHTVQALALGAADALLKPGAGGFDRDYRDRLVERIQSLGGRSLRRAVASAETARPPLVRRTASPVRPAVLAIGASTGGIHATGQLLAALPAVIGIPIIITQHLPAEFSQPYARQLHELCGREVQIAATGQILRNDCIHLAPGDAHVTVQRRSEQVVIQLDRHPAESGCMPSVDSMFASLAAIYGAKVLGIVLTGMGRDGTEGARKLVEVGGEVLVQNEASSAVWGMPGSIARAGLAAAELHPRDIALRVAASLGRR</sequence>
<dbReference type="Pfam" id="PF01339">
    <property type="entry name" value="CheB_methylest"/>
    <property type="match status" value="1"/>
</dbReference>
<evidence type="ECO:0000313" key="9">
    <source>
        <dbReference type="EMBL" id="QEA16656.1"/>
    </source>
</evidence>
<dbReference type="NCBIfam" id="NF001965">
    <property type="entry name" value="PRK00742.1"/>
    <property type="match status" value="1"/>
</dbReference>
<dbReference type="InterPro" id="IPR001789">
    <property type="entry name" value="Sig_transdc_resp-reg_receiver"/>
</dbReference>
<dbReference type="PANTHER" id="PTHR42872:SF3">
    <property type="entry name" value="PROTEIN-GLUTAMATE METHYLESTERASE_PROTEIN-GLUTAMINE GLUTAMINASE 1"/>
    <property type="match status" value="1"/>
</dbReference>
<dbReference type="GO" id="GO:0005737">
    <property type="term" value="C:cytoplasm"/>
    <property type="evidence" value="ECO:0007669"/>
    <property type="project" value="InterPro"/>
</dbReference>
<dbReference type="InterPro" id="IPR008248">
    <property type="entry name" value="CheB-like"/>
</dbReference>
<dbReference type="Proteomes" id="UP000321172">
    <property type="component" value="Chromosome"/>
</dbReference>
<evidence type="ECO:0000256" key="5">
    <source>
        <dbReference type="PROSITE-ProRule" id="PRU00050"/>
    </source>
</evidence>
<dbReference type="PANTHER" id="PTHR42872">
    <property type="entry name" value="PROTEIN-GLUTAMATE METHYLESTERASE/PROTEIN-GLUTAMINE GLUTAMINASE"/>
    <property type="match status" value="1"/>
</dbReference>
<keyword evidence="9" id="KW-0808">Transferase</keyword>
<evidence type="ECO:0000256" key="4">
    <source>
        <dbReference type="ARBA" id="ARBA00048267"/>
    </source>
</evidence>
<evidence type="ECO:0000259" key="7">
    <source>
        <dbReference type="PROSITE" id="PS50110"/>
    </source>
</evidence>
<dbReference type="InterPro" id="IPR035909">
    <property type="entry name" value="CheB_C"/>
</dbReference>
<feature type="active site" evidence="5">
    <location>
        <position position="212"/>
    </location>
</feature>
<keyword evidence="9" id="KW-0489">Methyltransferase</keyword>
<reference evidence="9 10" key="1">
    <citation type="journal article" date="2013" name="J. Microbiol. Biotechnol.">
        <title>Novosphingobium ginsenosidimutans sp. nov., with the ability to convert ginsenoside.</title>
        <authorList>
            <person name="Kim J.K."/>
            <person name="He D."/>
            <person name="Liu Q.M."/>
            <person name="Park H.Y."/>
            <person name="Jung M.S."/>
            <person name="Yoon M.H."/>
            <person name="Kim S.C."/>
            <person name="Im W.T."/>
        </authorList>
    </citation>
    <scope>NUCLEOTIDE SEQUENCE [LARGE SCALE GENOMIC DNA]</scope>
    <source>
        <strain evidence="9 10">FW-6</strain>
    </source>
</reference>
<dbReference type="CDD" id="cd16432">
    <property type="entry name" value="CheB_Rec"/>
    <property type="match status" value="1"/>
</dbReference>
<protein>
    <recommendedName>
        <fullName evidence="3">protein-glutamate methylesterase</fullName>
        <ecNumber evidence="3">3.1.1.61</ecNumber>
    </recommendedName>
</protein>
<feature type="active site" evidence="5">
    <location>
        <position position="308"/>
    </location>
</feature>
<dbReference type="GO" id="GO:0000156">
    <property type="term" value="F:phosphorelay response regulator activity"/>
    <property type="evidence" value="ECO:0007669"/>
    <property type="project" value="InterPro"/>
</dbReference>
<dbReference type="AlphaFoldDB" id="A0A5B8S504"/>
<dbReference type="KEGG" id="ngf:FRF71_11220"/>
<evidence type="ECO:0000313" key="10">
    <source>
        <dbReference type="Proteomes" id="UP000321172"/>
    </source>
</evidence>
<dbReference type="PROSITE" id="PS50122">
    <property type="entry name" value="CHEB"/>
    <property type="match status" value="1"/>
</dbReference>
<evidence type="ECO:0000256" key="6">
    <source>
        <dbReference type="PROSITE-ProRule" id="PRU00169"/>
    </source>
</evidence>
<dbReference type="SMART" id="SM00448">
    <property type="entry name" value="REC"/>
    <property type="match status" value="1"/>
</dbReference>
<keyword evidence="2 5" id="KW-0378">Hydrolase</keyword>
<dbReference type="InterPro" id="IPR011006">
    <property type="entry name" value="CheY-like_superfamily"/>
</dbReference>
<dbReference type="Pfam" id="PF00072">
    <property type="entry name" value="Response_reg"/>
    <property type="match status" value="1"/>
</dbReference>
<dbReference type="GO" id="GO:0006935">
    <property type="term" value="P:chemotaxis"/>
    <property type="evidence" value="ECO:0007669"/>
    <property type="project" value="UniProtKB-UniRule"/>
</dbReference>
<dbReference type="Gene3D" id="3.40.50.180">
    <property type="entry name" value="Methylesterase CheB, C-terminal domain"/>
    <property type="match status" value="1"/>
</dbReference>
<name>A0A5B8S504_9SPHN</name>
<proteinExistence type="predicted"/>
<feature type="active site" evidence="5">
    <location>
        <position position="185"/>
    </location>
</feature>
<feature type="modified residue" description="4-aspartylphosphate" evidence="6">
    <location>
        <position position="75"/>
    </location>
</feature>
<keyword evidence="1 5" id="KW-0145">Chemotaxis</keyword>
<dbReference type="GO" id="GO:0008984">
    <property type="term" value="F:protein-glutamate methylesterase activity"/>
    <property type="evidence" value="ECO:0007669"/>
    <property type="project" value="UniProtKB-EC"/>
</dbReference>
<evidence type="ECO:0000256" key="3">
    <source>
        <dbReference type="ARBA" id="ARBA00039140"/>
    </source>
</evidence>
<accession>A0A5B8S504</accession>
<keyword evidence="10" id="KW-1185">Reference proteome</keyword>
<keyword evidence="6" id="KW-0597">Phosphoprotein</keyword>